<dbReference type="InterPro" id="IPR026116">
    <property type="entry name" value="GT18_cat"/>
</dbReference>
<keyword evidence="1" id="KW-1133">Transmembrane helix</keyword>
<gene>
    <name evidence="3" type="ORF">I316_07785</name>
</gene>
<keyword evidence="1" id="KW-0472">Membrane</keyword>
<dbReference type="EMBL" id="KV700146">
    <property type="protein sequence ID" value="OCF30583.1"/>
    <property type="molecule type" value="Genomic_DNA"/>
</dbReference>
<reference evidence="4" key="2">
    <citation type="submission" date="2013-12" db="EMBL/GenBank/DDBJ databases">
        <title>Evolution of pathogenesis and genome organization in the Tremellales.</title>
        <authorList>
            <person name="Cuomo C."/>
            <person name="Litvintseva A."/>
            <person name="Heitman J."/>
            <person name="Chen Y."/>
            <person name="Sun S."/>
            <person name="Springer D."/>
            <person name="Dromer F."/>
            <person name="Young S."/>
            <person name="Zeng Q."/>
            <person name="Chapman S."/>
            <person name="Gujja S."/>
            <person name="Saif S."/>
            <person name="Birren B."/>
        </authorList>
    </citation>
    <scope>NUCLEOTIDE SEQUENCE [LARGE SCALE GENOMIC DNA]</scope>
    <source>
        <strain evidence="4">BCC8398</strain>
    </source>
</reference>
<dbReference type="STRING" id="1296120.A0A1B9GHX7"/>
<evidence type="ECO:0000259" key="2">
    <source>
        <dbReference type="Pfam" id="PF15024"/>
    </source>
</evidence>
<feature type="transmembrane region" description="Helical" evidence="1">
    <location>
        <begin position="20"/>
        <end position="42"/>
    </location>
</feature>
<dbReference type="Proteomes" id="UP000092666">
    <property type="component" value="Unassembled WGS sequence"/>
</dbReference>
<feature type="domain" description="Glycosyltransferase family 18 catalytic" evidence="2">
    <location>
        <begin position="395"/>
        <end position="519"/>
    </location>
</feature>
<evidence type="ECO:0000313" key="3">
    <source>
        <dbReference type="EMBL" id="OCF30583.1"/>
    </source>
</evidence>
<evidence type="ECO:0000313" key="4">
    <source>
        <dbReference type="Proteomes" id="UP000092666"/>
    </source>
</evidence>
<dbReference type="OrthoDB" id="2113294at2759"/>
<dbReference type="AlphaFoldDB" id="A0A1B9GHX7"/>
<reference evidence="3 4" key="1">
    <citation type="submission" date="2013-07" db="EMBL/GenBank/DDBJ databases">
        <title>The Genome Sequence of Cryptococcus heveanensis BCC8398.</title>
        <authorList>
            <consortium name="The Broad Institute Genome Sequencing Platform"/>
            <person name="Cuomo C."/>
            <person name="Litvintseva A."/>
            <person name="Chen Y."/>
            <person name="Heitman J."/>
            <person name="Sun S."/>
            <person name="Springer D."/>
            <person name="Dromer F."/>
            <person name="Young S.K."/>
            <person name="Zeng Q."/>
            <person name="Gargeya S."/>
            <person name="Fitzgerald M."/>
            <person name="Abouelleil A."/>
            <person name="Alvarado L."/>
            <person name="Berlin A.M."/>
            <person name="Chapman S.B."/>
            <person name="Dewar J."/>
            <person name="Goldberg J."/>
            <person name="Griggs A."/>
            <person name="Gujja S."/>
            <person name="Hansen M."/>
            <person name="Howarth C."/>
            <person name="Imamovic A."/>
            <person name="Larimer J."/>
            <person name="McCowan C."/>
            <person name="Murphy C."/>
            <person name="Pearson M."/>
            <person name="Priest M."/>
            <person name="Roberts A."/>
            <person name="Saif S."/>
            <person name="Shea T."/>
            <person name="Sykes S."/>
            <person name="Wortman J."/>
            <person name="Nusbaum C."/>
            <person name="Birren B."/>
        </authorList>
    </citation>
    <scope>NUCLEOTIDE SEQUENCE [LARGE SCALE GENOMIC DNA]</scope>
    <source>
        <strain evidence="3 4">BCC8398</strain>
    </source>
</reference>
<organism evidence="3 4">
    <name type="scientific">Kwoniella heveanensis BCC8398</name>
    <dbReference type="NCBI Taxonomy" id="1296120"/>
    <lineage>
        <taxon>Eukaryota</taxon>
        <taxon>Fungi</taxon>
        <taxon>Dikarya</taxon>
        <taxon>Basidiomycota</taxon>
        <taxon>Agaricomycotina</taxon>
        <taxon>Tremellomycetes</taxon>
        <taxon>Tremellales</taxon>
        <taxon>Cryptococcaceae</taxon>
        <taxon>Kwoniella</taxon>
    </lineage>
</organism>
<keyword evidence="1" id="KW-0812">Transmembrane</keyword>
<accession>A0A1B9GHX7</accession>
<dbReference type="UniPathway" id="UPA00378"/>
<proteinExistence type="predicted"/>
<protein>
    <recommendedName>
        <fullName evidence="2">Glycosyltransferase family 18 catalytic domain-containing protein</fullName>
    </recommendedName>
</protein>
<dbReference type="Pfam" id="PF15024">
    <property type="entry name" value="Glyco_transf_18"/>
    <property type="match status" value="1"/>
</dbReference>
<sequence>MYHKETNLVHAIFGTRQSRLVAISITFLTTLFTLTLLFYLAITPSTAFEDDVEAYHIPTPSPLEGVWGFGSDGVGKLKGWLGMDGRDRYAEALQLRELRSTFDQRYPADPERPARSLNGPALERLAHCIEYNTCGKGEETVVLLSSFHFINAQQGRTGGEDIWARSSIEAFTSLNYTLLYTTAPMDTLTLYQGLKDRVKLVIWEGTELKSCLKRNESNWKDLEIDHTPGKWQKAINAQIQEEKKESGEKSSRSGFGCIKRDGYEDGIPLSKSFTFHFWEGSENPLGHGFTLAPEDFSQWSKDGTGNRYLGYSIESRCKVIELPSSRQHRGMVLGKRAQYLNATLKDWMWRSDHSLDKLITSMPSGLDKHGEEVEFEMIATGGTTRDGVPEVLYDGPIRNLGTMQQDRWFQTLAESKFLLGVGKPALSPSPFDALCFGVPFINPITWFDQTDPDNWTLWQTQHNGLRGIPAPYVYNVQKGNMEQLNQAMRDAVSNPIGRYIPPQMTREAVMERHRILVETDWTEQAEKAVEELYIAKGRDVSYDDK</sequence>
<keyword evidence="4" id="KW-1185">Reference proteome</keyword>
<evidence type="ECO:0000256" key="1">
    <source>
        <dbReference type="SAM" id="Phobius"/>
    </source>
</evidence>
<name>A0A1B9GHX7_9TREE</name>
<dbReference type="GO" id="GO:0030144">
    <property type="term" value="F:alpha-1,6-mannosylglycoprotein 6-beta-N-acetylglucosaminyltransferase activity"/>
    <property type="evidence" value="ECO:0007669"/>
    <property type="project" value="InterPro"/>
</dbReference>